<dbReference type="AlphaFoldDB" id="A0A9P1D116"/>
<evidence type="ECO:0000313" key="3">
    <source>
        <dbReference type="Proteomes" id="UP001152797"/>
    </source>
</evidence>
<organism evidence="1">
    <name type="scientific">Cladocopium goreaui</name>
    <dbReference type="NCBI Taxonomy" id="2562237"/>
    <lineage>
        <taxon>Eukaryota</taxon>
        <taxon>Sar</taxon>
        <taxon>Alveolata</taxon>
        <taxon>Dinophyceae</taxon>
        <taxon>Suessiales</taxon>
        <taxon>Symbiodiniaceae</taxon>
        <taxon>Cladocopium</taxon>
    </lineage>
</organism>
<keyword evidence="3" id="KW-1185">Reference proteome</keyword>
<dbReference type="EMBL" id="CAMXCT030002909">
    <property type="protein sequence ID" value="CAL4788607.1"/>
    <property type="molecule type" value="Genomic_DNA"/>
</dbReference>
<name>A0A9P1D116_9DINO</name>
<accession>A0A9P1D116</accession>
<evidence type="ECO:0000313" key="2">
    <source>
        <dbReference type="EMBL" id="CAL4788607.1"/>
    </source>
</evidence>
<dbReference type="OrthoDB" id="425371at2759"/>
<sequence length="235" mass="26811">MQKPSDMDRSERKRQYAALRRAIIKEASPELVAKFSLASDKERFSMLKAWVQNQDLGEIEIEEKYRSWVANLRTDRYVTVTMLQLEKIYGKSTEAKKFIEELCRGQTGVPHPQAPNVKKARMFKVLREVLEENSSGSQTTSSASISGRVKEAAAKGLLSKQLGGLNTDVAFFNTTTGVIKSKKAKKEKTPEEECLADMKKLQKKFFDVHQRYHVIFLLWSRGSGIDAPLLRDYFL</sequence>
<gene>
    <name evidence="1" type="ORF">C1SCF055_LOCUS27349</name>
</gene>
<reference evidence="2 3" key="2">
    <citation type="submission" date="2024-05" db="EMBL/GenBank/DDBJ databases">
        <authorList>
            <person name="Chen Y."/>
            <person name="Shah S."/>
            <person name="Dougan E. K."/>
            <person name="Thang M."/>
            <person name="Chan C."/>
        </authorList>
    </citation>
    <scope>NUCLEOTIDE SEQUENCE [LARGE SCALE GENOMIC DNA]</scope>
</reference>
<dbReference type="EMBL" id="CAMXCT020002909">
    <property type="protein sequence ID" value="CAL1154670.1"/>
    <property type="molecule type" value="Genomic_DNA"/>
</dbReference>
<reference evidence="1" key="1">
    <citation type="submission" date="2022-10" db="EMBL/GenBank/DDBJ databases">
        <authorList>
            <person name="Chen Y."/>
            <person name="Dougan E. K."/>
            <person name="Chan C."/>
            <person name="Rhodes N."/>
            <person name="Thang M."/>
        </authorList>
    </citation>
    <scope>NUCLEOTIDE SEQUENCE</scope>
</reference>
<evidence type="ECO:0000313" key="1">
    <source>
        <dbReference type="EMBL" id="CAI4001295.1"/>
    </source>
</evidence>
<protein>
    <submittedName>
        <fullName evidence="1">Uncharacterized protein</fullName>
    </submittedName>
</protein>
<dbReference type="Proteomes" id="UP001152797">
    <property type="component" value="Unassembled WGS sequence"/>
</dbReference>
<proteinExistence type="predicted"/>
<dbReference type="EMBL" id="CAMXCT010002909">
    <property type="protein sequence ID" value="CAI4001295.1"/>
    <property type="molecule type" value="Genomic_DNA"/>
</dbReference>
<comment type="caution">
    <text evidence="1">The sequence shown here is derived from an EMBL/GenBank/DDBJ whole genome shotgun (WGS) entry which is preliminary data.</text>
</comment>